<dbReference type="EMBL" id="QZWH01000001">
    <property type="protein sequence ID" value="RJT27909.1"/>
    <property type="molecule type" value="Genomic_DNA"/>
</dbReference>
<reference evidence="2 3" key="1">
    <citation type="submission" date="2018-09" db="EMBL/GenBank/DDBJ databases">
        <title>Draft genome sequence of Buttiauxella izardii CCUG 35510T.</title>
        <authorList>
            <person name="Salva-Serra F."/>
            <person name="Marathe N."/>
            <person name="Moore E."/>
            <person name="Stadler-Svensson L."/>
            <person name="Engstrom-Jakobsson H."/>
        </authorList>
    </citation>
    <scope>NUCLEOTIDE SEQUENCE [LARGE SCALE GENOMIC DNA]</scope>
    <source>
        <strain evidence="2 3">CCUG 35510</strain>
    </source>
</reference>
<accession>A0A3A5K5R8</accession>
<gene>
    <name evidence="2" type="ORF">D6029_00115</name>
</gene>
<feature type="region of interest" description="Disordered" evidence="1">
    <location>
        <begin position="75"/>
        <end position="107"/>
    </location>
</feature>
<sequence length="107" mass="12195">MNRSKREQLIDKLIGEAVLSILYDNGAISTRTLIERLQTMEAAEPEEQRRNVIADVIADIRNHRLGISRRTLAPAQKPWGKESQIQQDKNVYPLFDDSPMPGSSKKH</sequence>
<proteinExistence type="predicted"/>
<evidence type="ECO:0000313" key="3">
    <source>
        <dbReference type="Proteomes" id="UP000276295"/>
    </source>
</evidence>
<name>A0A3A5K5R8_9ENTR</name>
<dbReference type="AlphaFoldDB" id="A0A3A5K5R8"/>
<keyword evidence="3" id="KW-1185">Reference proteome</keyword>
<comment type="caution">
    <text evidence="2">The sequence shown here is derived from an EMBL/GenBank/DDBJ whole genome shotgun (WGS) entry which is preliminary data.</text>
</comment>
<protein>
    <submittedName>
        <fullName evidence="2">Uncharacterized protein</fullName>
    </submittedName>
</protein>
<organism evidence="2 3">
    <name type="scientific">Buttiauxella izardii</name>
    <dbReference type="NCBI Taxonomy" id="82991"/>
    <lineage>
        <taxon>Bacteria</taxon>
        <taxon>Pseudomonadati</taxon>
        <taxon>Pseudomonadota</taxon>
        <taxon>Gammaproteobacteria</taxon>
        <taxon>Enterobacterales</taxon>
        <taxon>Enterobacteriaceae</taxon>
        <taxon>Buttiauxella</taxon>
    </lineage>
</organism>
<evidence type="ECO:0000256" key="1">
    <source>
        <dbReference type="SAM" id="MobiDB-lite"/>
    </source>
</evidence>
<dbReference type="RefSeq" id="WP_120062763.1">
    <property type="nucleotide sequence ID" value="NZ_QZWH01000001.1"/>
</dbReference>
<dbReference type="Proteomes" id="UP000276295">
    <property type="component" value="Unassembled WGS sequence"/>
</dbReference>
<dbReference type="OrthoDB" id="6539751at2"/>
<evidence type="ECO:0000313" key="2">
    <source>
        <dbReference type="EMBL" id="RJT27909.1"/>
    </source>
</evidence>